<dbReference type="SUPFAM" id="SSF52972">
    <property type="entry name" value="ITPase-like"/>
    <property type="match status" value="1"/>
</dbReference>
<evidence type="ECO:0000259" key="12">
    <source>
        <dbReference type="Pfam" id="PF01931"/>
    </source>
</evidence>
<dbReference type="AlphaFoldDB" id="A9LGZ7"/>
<evidence type="ECO:0000313" key="13">
    <source>
        <dbReference type="EMBL" id="ABX10662.1"/>
    </source>
</evidence>
<comment type="cofactor">
    <cofactor evidence="1">
        <name>Mn(2+)</name>
        <dbReference type="ChEBI" id="CHEBI:29035"/>
    </cofactor>
</comment>
<dbReference type="InterPro" id="IPR029001">
    <property type="entry name" value="ITPase-like_fam"/>
</dbReference>
<dbReference type="GO" id="GO:0006772">
    <property type="term" value="P:thiamine metabolic process"/>
    <property type="evidence" value="ECO:0007669"/>
    <property type="project" value="TreeGrafter"/>
</dbReference>
<keyword evidence="4 11" id="KW-0378">Hydrolase</keyword>
<comment type="catalytic activity">
    <reaction evidence="9 11">
        <text>XTP + H2O = XDP + phosphate + H(+)</text>
        <dbReference type="Rhea" id="RHEA:28406"/>
        <dbReference type="ChEBI" id="CHEBI:15377"/>
        <dbReference type="ChEBI" id="CHEBI:15378"/>
        <dbReference type="ChEBI" id="CHEBI:43474"/>
        <dbReference type="ChEBI" id="CHEBI:59884"/>
        <dbReference type="ChEBI" id="CHEBI:61314"/>
        <dbReference type="EC" id="3.6.1.73"/>
    </reaction>
</comment>
<sequence>MKLPRGHSNTSLLTPVKIPQCPRSNNSLLVQCEISMKNNLLIAIGSKNPVKIESSKAGFEAMFPNSNFSAEGYDVSSGVSDQPMSSQETLEGATNRAQALQTLCPMADFFVGIEGGIETINDTLLASAWIVVIDRNGTSTLGRSGAFPLPPNVKRLVDSGVELGHANDQVFKQHNSKQQGGAVGSLTSGVITRHSLYEHAMVLALATFKFPNLFSN</sequence>
<proteinExistence type="inferred from homology"/>
<keyword evidence="3 11" id="KW-0547">Nucleotide-binding</keyword>
<gene>
    <name evidence="13" type="ORF">6FN_18</name>
</gene>
<evidence type="ECO:0000256" key="8">
    <source>
        <dbReference type="ARBA" id="ARBA00048174"/>
    </source>
</evidence>
<dbReference type="PANTHER" id="PTHR34699">
    <property type="match status" value="1"/>
</dbReference>
<dbReference type="GO" id="GO:0000166">
    <property type="term" value="F:nucleotide binding"/>
    <property type="evidence" value="ECO:0007669"/>
    <property type="project" value="UniProtKB-KW"/>
</dbReference>
<dbReference type="HAMAP" id="MF_00648">
    <property type="entry name" value="Non_canon_purine_NTPase_YjjX"/>
    <property type="match status" value="1"/>
</dbReference>
<evidence type="ECO:0000256" key="3">
    <source>
        <dbReference type="ARBA" id="ARBA00022741"/>
    </source>
</evidence>
<evidence type="ECO:0000256" key="2">
    <source>
        <dbReference type="ARBA" id="ARBA00022723"/>
    </source>
</evidence>
<evidence type="ECO:0000256" key="9">
    <source>
        <dbReference type="ARBA" id="ARBA00048781"/>
    </source>
</evidence>
<accession>A9LGZ7</accession>
<comment type="catalytic activity">
    <reaction evidence="8 11">
        <text>ITP + H2O = IDP + phosphate + H(+)</text>
        <dbReference type="Rhea" id="RHEA:28330"/>
        <dbReference type="ChEBI" id="CHEBI:15377"/>
        <dbReference type="ChEBI" id="CHEBI:15378"/>
        <dbReference type="ChEBI" id="CHEBI:43474"/>
        <dbReference type="ChEBI" id="CHEBI:58280"/>
        <dbReference type="ChEBI" id="CHEBI:61402"/>
        <dbReference type="EC" id="3.6.1.73"/>
    </reaction>
</comment>
<name>A9LGZ7_9BACT</name>
<evidence type="ECO:0000256" key="1">
    <source>
        <dbReference type="ARBA" id="ARBA00001936"/>
    </source>
</evidence>
<evidence type="ECO:0000256" key="4">
    <source>
        <dbReference type="ARBA" id="ARBA00022801"/>
    </source>
</evidence>
<dbReference type="Pfam" id="PF01931">
    <property type="entry name" value="NTPase_I-T"/>
    <property type="match status" value="1"/>
</dbReference>
<comment type="function">
    <text evidence="11">Phosphatase that hydrolyzes non-canonical purine nucleotides such as XTP and ITP to their respective diphosphate derivatives. Probably excludes non-canonical purines from DNA/RNA precursor pool, thus preventing their incorporation into DNA/RNA and avoiding chromosomal lesions.</text>
</comment>
<dbReference type="GO" id="GO:0046872">
    <property type="term" value="F:metal ion binding"/>
    <property type="evidence" value="ECO:0007669"/>
    <property type="project" value="UniProtKB-KW"/>
</dbReference>
<comment type="caution">
    <text evidence="11">Lacks conserved residue(s) required for the propagation of feature annotation.</text>
</comment>
<dbReference type="NCBIfam" id="NF003459">
    <property type="entry name" value="PRK05074.1"/>
    <property type="match status" value="1"/>
</dbReference>
<evidence type="ECO:0000256" key="7">
    <source>
        <dbReference type="ARBA" id="ARBA00023211"/>
    </source>
</evidence>
<dbReference type="GO" id="GO:0009117">
    <property type="term" value="P:nucleotide metabolic process"/>
    <property type="evidence" value="ECO:0007669"/>
    <property type="project" value="UniProtKB-KW"/>
</dbReference>
<reference evidence="13" key="1">
    <citation type="journal article" date="2007" name="ISME J.">
        <title>Fosmids of novel marine Planctomycetes from the Namibian and Oregon coast upwelling systems and their cross-comparison with planctomycete genomes.</title>
        <authorList>
            <person name="Woebken D."/>
            <person name="Teeling H."/>
            <person name="Wecker P."/>
            <person name="Dumitriu A."/>
            <person name="Kostadinov I."/>
            <person name="DeLong E.F."/>
            <person name="Amann R."/>
            <person name="Gloeckner F.O."/>
        </authorList>
    </citation>
    <scope>NUCLEOTIDE SEQUENCE</scope>
</reference>
<comment type="subunit">
    <text evidence="11">Homodimer.</text>
</comment>
<protein>
    <recommendedName>
        <fullName evidence="11">Probable inosine/xanthosine triphosphatase</fullName>
        <shortName evidence="11">ITPase/XTPase</shortName>
        <ecNumber evidence="11">3.6.1.73</ecNumber>
    </recommendedName>
    <alternativeName>
        <fullName evidence="11">Non-canonical purine NTP phosphatase</fullName>
    </alternativeName>
    <alternativeName>
        <fullName evidence="11">Non-standard purine NTP phosphatase</fullName>
    </alternativeName>
    <alternativeName>
        <fullName evidence="11">Nucleoside-triphosphate phosphatase</fullName>
        <shortName evidence="11">NTPase</shortName>
    </alternativeName>
</protein>
<keyword evidence="6 11" id="KW-0546">Nucleotide metabolism</keyword>
<keyword evidence="5 11" id="KW-0460">Magnesium</keyword>
<dbReference type="Gene3D" id="3.90.950.10">
    <property type="match status" value="1"/>
</dbReference>
<dbReference type="EC" id="3.6.1.73" evidence="11"/>
<keyword evidence="7 11" id="KW-0464">Manganese</keyword>
<comment type="cofactor">
    <cofactor evidence="11">
        <name>Mg(2+)</name>
        <dbReference type="ChEBI" id="CHEBI:18420"/>
    </cofactor>
    <cofactor evidence="11">
        <name>Mn(2+)</name>
        <dbReference type="ChEBI" id="CHEBI:29035"/>
    </cofactor>
    <text evidence="11">Binds 1 divalent metal cation per subunit; can use either Mg(2+) or Mn(2+).</text>
</comment>
<organism evidence="13">
    <name type="scientific">uncultured planctomycete 6FN</name>
    <dbReference type="NCBI Taxonomy" id="455068"/>
    <lineage>
        <taxon>Bacteria</taxon>
        <taxon>Pseudomonadati</taxon>
        <taxon>Planctomycetota</taxon>
        <taxon>Planctomycetia</taxon>
        <taxon>Planctomycetales</taxon>
        <taxon>environmental samples</taxon>
    </lineage>
</organism>
<keyword evidence="2 11" id="KW-0479">Metal-binding</keyword>
<dbReference type="GO" id="GO:0103023">
    <property type="term" value="F:ITPase activity"/>
    <property type="evidence" value="ECO:0007669"/>
    <property type="project" value="UniProtKB-EC"/>
</dbReference>
<evidence type="ECO:0000256" key="11">
    <source>
        <dbReference type="HAMAP-Rule" id="MF_00648"/>
    </source>
</evidence>
<feature type="domain" description="Non-canonical purine NTP phosphatase/PRRC1" evidence="12">
    <location>
        <begin position="45"/>
        <end position="208"/>
    </location>
</feature>
<comment type="similarity">
    <text evidence="10 11">Belongs to the YjjX NTPase family.</text>
</comment>
<dbReference type="InterPro" id="IPR002786">
    <property type="entry name" value="Non_canon_purine_NTPase"/>
</dbReference>
<dbReference type="InterPro" id="IPR050299">
    <property type="entry name" value="YjjX_NTPase"/>
</dbReference>
<dbReference type="PANTHER" id="PTHR34699:SF2">
    <property type="entry name" value="NON-CANONICAL PURINE NTP PHOSPHATASE_PRRC1 DOMAIN-CONTAINING PROTEIN"/>
    <property type="match status" value="1"/>
</dbReference>
<evidence type="ECO:0000256" key="6">
    <source>
        <dbReference type="ARBA" id="ARBA00023080"/>
    </source>
</evidence>
<dbReference type="EMBL" id="EF591887">
    <property type="protein sequence ID" value="ABX10662.1"/>
    <property type="molecule type" value="Genomic_DNA"/>
</dbReference>
<dbReference type="InterPro" id="IPR026533">
    <property type="entry name" value="NTPase/PRRC1"/>
</dbReference>
<evidence type="ECO:0000256" key="5">
    <source>
        <dbReference type="ARBA" id="ARBA00022842"/>
    </source>
</evidence>
<dbReference type="FunFam" id="3.90.950.10:FF:000002">
    <property type="entry name" value="Inosine/xanthosine triphosphatase"/>
    <property type="match status" value="1"/>
</dbReference>
<evidence type="ECO:0000256" key="10">
    <source>
        <dbReference type="ARBA" id="ARBA00060855"/>
    </source>
</evidence>